<dbReference type="PROSITE" id="PS50077">
    <property type="entry name" value="HEAT_REPEAT"/>
    <property type="match status" value="1"/>
</dbReference>
<organism evidence="3 4">
    <name type="scientific">Opisthorchis viverrini</name>
    <name type="common">Southeast Asian liver fluke</name>
    <dbReference type="NCBI Taxonomy" id="6198"/>
    <lineage>
        <taxon>Eukaryota</taxon>
        <taxon>Metazoa</taxon>
        <taxon>Spiralia</taxon>
        <taxon>Lophotrochozoa</taxon>
        <taxon>Platyhelminthes</taxon>
        <taxon>Trematoda</taxon>
        <taxon>Digenea</taxon>
        <taxon>Opisthorchiida</taxon>
        <taxon>Opisthorchiata</taxon>
        <taxon>Opisthorchiidae</taxon>
        <taxon>Opisthorchis</taxon>
    </lineage>
</organism>
<dbReference type="InterPro" id="IPR011989">
    <property type="entry name" value="ARM-like"/>
</dbReference>
<sequence>MALARISLEPPPHIDPTKATLAYGRLAIKRLNHELHDAILLTRQRAVKTLCDYLHDHEHIAEAINEGVVTSLNILLEDPDVPCRAYATECFVVLCRKLLLFVNLEPHFSEHELGRVAFLDQNILQSFLNLIKLSEVDIVRLNAQKAIELLTTSPDGALAVVENGYVPLLINCARDEVDEIKIVVLDTLNHCLSFGTTKGLESGGMPLFTQLLSHESPEVRARAAQNILRLSVNPIGKQEALDNETIPALVELLKDNSETVRASAAGALAFICTTNHGRYTTLNAGAIPHLLQLVDDEISRVRVNALKVITCLSETPEGRRILLDNLNTITSHEKDVNAAILRSVSVPHGRNKVSNVSFSGREEKSLTSL</sequence>
<dbReference type="EMBL" id="KV893922">
    <property type="protein sequence ID" value="OON18712.1"/>
    <property type="molecule type" value="Genomic_DNA"/>
</dbReference>
<dbReference type="Proteomes" id="UP000243686">
    <property type="component" value="Unassembled WGS sequence"/>
</dbReference>
<feature type="repeat" description="HEAT" evidence="1">
    <location>
        <begin position="245"/>
        <end position="281"/>
    </location>
</feature>
<dbReference type="PANTHER" id="PTHR15599">
    <property type="entry name" value="RTDR1"/>
    <property type="match status" value="1"/>
</dbReference>
<reference evidence="3 4" key="1">
    <citation type="submission" date="2015-03" db="EMBL/GenBank/DDBJ databases">
        <title>Draft genome of the nematode, Opisthorchis viverrini.</title>
        <authorList>
            <person name="Mitreva M."/>
        </authorList>
    </citation>
    <scope>NUCLEOTIDE SEQUENCE [LARGE SCALE GENOMIC DNA]</scope>
    <source>
        <strain evidence="3">Khon Kaen</strain>
    </source>
</reference>
<dbReference type="InterPro" id="IPR042856">
    <property type="entry name" value="RSP14"/>
</dbReference>
<dbReference type="InterPro" id="IPR016024">
    <property type="entry name" value="ARM-type_fold"/>
</dbReference>
<evidence type="ECO:0000256" key="2">
    <source>
        <dbReference type="PROSITE-ProRule" id="PRU00259"/>
    </source>
</evidence>
<keyword evidence="4" id="KW-1185">Reference proteome</keyword>
<dbReference type="SUPFAM" id="SSF48371">
    <property type="entry name" value="ARM repeat"/>
    <property type="match status" value="1"/>
</dbReference>
<gene>
    <name evidence="3" type="ORF">X801_05431</name>
</gene>
<protein>
    <submittedName>
        <fullName evidence="3">HEAT repeat protein</fullName>
    </submittedName>
</protein>
<dbReference type="PROSITE" id="PS50176">
    <property type="entry name" value="ARM_REPEAT"/>
    <property type="match status" value="1"/>
</dbReference>
<dbReference type="InterPro" id="IPR021133">
    <property type="entry name" value="HEAT_type_2"/>
</dbReference>
<dbReference type="AlphaFoldDB" id="A0A1S8WVZ5"/>
<name>A0A1S8WVZ5_OPIVI</name>
<dbReference type="Gene3D" id="1.25.10.10">
    <property type="entry name" value="Leucine-rich Repeat Variant"/>
    <property type="match status" value="2"/>
</dbReference>
<dbReference type="PANTHER" id="PTHR15599:SF1">
    <property type="entry name" value="RADIAL SPOKE HEAD 14 HOMOLOG"/>
    <property type="match status" value="1"/>
</dbReference>
<dbReference type="Pfam" id="PF13646">
    <property type="entry name" value="HEAT_2"/>
    <property type="match status" value="1"/>
</dbReference>
<evidence type="ECO:0000313" key="4">
    <source>
        <dbReference type="Proteomes" id="UP000243686"/>
    </source>
</evidence>
<evidence type="ECO:0000256" key="1">
    <source>
        <dbReference type="PROSITE-ProRule" id="PRU00103"/>
    </source>
</evidence>
<evidence type="ECO:0000313" key="3">
    <source>
        <dbReference type="EMBL" id="OON18712.1"/>
    </source>
</evidence>
<dbReference type="SMART" id="SM00185">
    <property type="entry name" value="ARM"/>
    <property type="match status" value="5"/>
</dbReference>
<feature type="repeat" description="ARM" evidence="2">
    <location>
        <begin position="244"/>
        <end position="286"/>
    </location>
</feature>
<accession>A0A1S8WVZ5</accession>
<proteinExistence type="predicted"/>
<dbReference type="InterPro" id="IPR000225">
    <property type="entry name" value="Armadillo"/>
</dbReference>